<reference evidence="7" key="3">
    <citation type="submission" date="2016-11" db="EMBL/GenBank/DDBJ databases">
        <authorList>
            <person name="Jaros S."/>
            <person name="Januszkiewicz K."/>
            <person name="Wedrychowicz H."/>
        </authorList>
    </citation>
    <scope>NUCLEOTIDE SEQUENCE [LARGE SCALE GENOMIC DNA]</scope>
    <source>
        <strain evidence="7">DSM 1682</strain>
    </source>
</reference>
<keyword evidence="2" id="KW-1133">Transmembrane helix</keyword>
<keyword evidence="2" id="KW-0472">Membrane</keyword>
<evidence type="ECO:0000313" key="4">
    <source>
        <dbReference type="EMBL" id="AMJ40990.1"/>
    </source>
</evidence>
<accession>A0A0X1U7S0</accession>
<keyword evidence="1" id="KW-1188">Viral release from host cell</keyword>
<protein>
    <submittedName>
        <fullName evidence="5">Phage tail tape measure protein, TP901 family, core region</fullName>
    </submittedName>
    <submittedName>
        <fullName evidence="4">Phage-related minor tail protein</fullName>
    </submittedName>
</protein>
<dbReference type="OrthoDB" id="9780715at2"/>
<keyword evidence="6" id="KW-1185">Reference proteome</keyword>
<dbReference type="PANTHER" id="PTHR37813:SF1">
    <property type="entry name" value="FELS-2 PROPHAGE PROTEIN"/>
    <property type="match status" value="1"/>
</dbReference>
<dbReference type="NCBIfam" id="TIGR01760">
    <property type="entry name" value="tape_meas_TP901"/>
    <property type="match status" value="1"/>
</dbReference>
<dbReference type="PANTHER" id="PTHR37813">
    <property type="entry name" value="FELS-2 PROPHAGE PROTEIN"/>
    <property type="match status" value="1"/>
</dbReference>
<dbReference type="KEGG" id="cpro:CPRO_13970"/>
<evidence type="ECO:0000313" key="7">
    <source>
        <dbReference type="Proteomes" id="UP000184204"/>
    </source>
</evidence>
<evidence type="ECO:0000256" key="1">
    <source>
        <dbReference type="ARBA" id="ARBA00022612"/>
    </source>
</evidence>
<dbReference type="Proteomes" id="UP000184204">
    <property type="component" value="Unassembled WGS sequence"/>
</dbReference>
<keyword evidence="2" id="KW-0812">Transmembrane</keyword>
<dbReference type="RefSeq" id="WP_066049471.1">
    <property type="nucleotide sequence ID" value="NZ_CP014223.1"/>
</dbReference>
<name>A0A0X1U7S0_ANAPI</name>
<dbReference type="Proteomes" id="UP000068026">
    <property type="component" value="Chromosome"/>
</dbReference>
<evidence type="ECO:0000256" key="2">
    <source>
        <dbReference type="SAM" id="Phobius"/>
    </source>
</evidence>
<feature type="domain" description="Phage tail tape measure protein" evidence="3">
    <location>
        <begin position="100"/>
        <end position="300"/>
    </location>
</feature>
<evidence type="ECO:0000313" key="5">
    <source>
        <dbReference type="EMBL" id="SHE60643.1"/>
    </source>
</evidence>
<reference evidence="5" key="4">
    <citation type="submission" date="2016-11" db="EMBL/GenBank/DDBJ databases">
        <authorList>
            <person name="Varghese N."/>
            <person name="Submissions S."/>
        </authorList>
    </citation>
    <scope>NUCLEOTIDE SEQUENCE</scope>
    <source>
        <strain evidence="5">DSM 1682</strain>
    </source>
</reference>
<feature type="transmembrane region" description="Helical" evidence="2">
    <location>
        <begin position="495"/>
        <end position="513"/>
    </location>
</feature>
<feature type="transmembrane region" description="Helical" evidence="2">
    <location>
        <begin position="398"/>
        <end position="418"/>
    </location>
</feature>
<proteinExistence type="predicted"/>
<organism evidence="5 7">
    <name type="scientific">Anaerotignum propionicum DSM 1682</name>
    <dbReference type="NCBI Taxonomy" id="991789"/>
    <lineage>
        <taxon>Bacteria</taxon>
        <taxon>Bacillati</taxon>
        <taxon>Bacillota</taxon>
        <taxon>Clostridia</taxon>
        <taxon>Lachnospirales</taxon>
        <taxon>Anaerotignaceae</taxon>
        <taxon>Anaerotignum</taxon>
    </lineage>
</organism>
<dbReference type="EMBL" id="CP014223">
    <property type="protein sequence ID" value="AMJ40990.1"/>
    <property type="molecule type" value="Genomic_DNA"/>
</dbReference>
<reference evidence="4 6" key="1">
    <citation type="journal article" date="2016" name="Genome Announc.">
        <title>Complete Genome Sequence of the Amino Acid-Fermenting Clostridium propionicum X2 (DSM 1682).</title>
        <authorList>
            <person name="Poehlein A."/>
            <person name="Schlien K."/>
            <person name="Chowdhury N.P."/>
            <person name="Gottschalk G."/>
            <person name="Buckel W."/>
            <person name="Daniel R."/>
        </authorList>
    </citation>
    <scope>NUCLEOTIDE SEQUENCE [LARGE SCALE GENOMIC DNA]</scope>
    <source>
        <strain evidence="4 6">X2</strain>
    </source>
</reference>
<dbReference type="AlphaFoldDB" id="A0A0X1U7S0"/>
<dbReference type="InterPro" id="IPR010090">
    <property type="entry name" value="Phage_tape_meas"/>
</dbReference>
<dbReference type="EMBL" id="FQUA01000004">
    <property type="protein sequence ID" value="SHE60643.1"/>
    <property type="molecule type" value="Genomic_DNA"/>
</dbReference>
<reference evidence="6" key="2">
    <citation type="submission" date="2016-01" db="EMBL/GenBank/DDBJ databases">
        <authorList>
            <person name="Poehlein A."/>
            <person name="Schlien K."/>
            <person name="Gottschalk G."/>
            <person name="Buckel W."/>
            <person name="Daniel R."/>
        </authorList>
    </citation>
    <scope>NUCLEOTIDE SEQUENCE [LARGE SCALE GENOMIC DNA]</scope>
    <source>
        <strain evidence="6">X2</strain>
    </source>
</reference>
<evidence type="ECO:0000313" key="6">
    <source>
        <dbReference type="Proteomes" id="UP000068026"/>
    </source>
</evidence>
<evidence type="ECO:0000259" key="3">
    <source>
        <dbReference type="Pfam" id="PF10145"/>
    </source>
</evidence>
<dbReference type="Pfam" id="PF10145">
    <property type="entry name" value="PhageMin_Tail"/>
    <property type="match status" value="1"/>
</dbReference>
<sequence length="691" mass="72115">MAGKSKTYEMMVEIAGRVNKNFGSSVGKAQKQLNGLKDTMKKVGVAISVASITLGAASFLKDSVTQAIEYESTMADVAKVVDGLREKNGKFTESYYEMSDALIDMSKYIPMTVSEMGEITAAAGQAGIANEDLMQFTKTAAKMGIAFDTTAEQAGEWMATWRTSFRMSQTEVETLGDQINYLGNTTSENTQKLSGVVTRIGALGKTSGLSAAEIAAMAASMTGVTEEISATGIKNLMLSMTAGKAATDKQKTLLKSLGFSATNMAKRMQKDAKGAILDLLGAIKAMPEAEQAAALTQFFGKESVAAIAPLLSNLDVLEEQFQKVGDASQYAGSMEDEYATRSDTTANKIQIAQNQINALKIEIGQKLLPAVGAAAEKVGALVDAAPEFVSKYSTVIRVVGAFAGVIAAVKLVGFAINIGRVTKALMLQKIATTKSIIETAILQGMYAKDAVVRGASIIATGAHTVAQTVWNGVTAAGAAIAKGFGAAVTFMTSPLGIAIIVIGLLVAAGVLLYKNWDKVKAKASELWEATKTVFSGIRDAITGAFDAAKEKVAAFFSWIGGKLSSLDEKISSIPVVGTLYKGFKSGVGAVGNALSGNSKVPALASGGVVTAPTLSLIGEGGEPEAVIPLSKLEKILGGASSSVGGGVTFAPVIQISGEASKKDVDEALSNAYEKFKGFMARYEKDKRRFAF</sequence>
<gene>
    <name evidence="4" type="ORF">CPRO_13970</name>
    <name evidence="5" type="ORF">SAMN02745151_01208</name>
</gene>